<comment type="caution">
    <text evidence="1">The sequence shown here is derived from an EMBL/GenBank/DDBJ whole genome shotgun (WGS) entry which is preliminary data.</text>
</comment>
<dbReference type="AlphaFoldDB" id="A0A2A2EX95"/>
<organism evidence="1 2">
    <name type="scientific">Halovibrio salipaludis</name>
    <dbReference type="NCBI Taxonomy" id="2032626"/>
    <lineage>
        <taxon>Bacteria</taxon>
        <taxon>Pseudomonadati</taxon>
        <taxon>Pseudomonadota</taxon>
        <taxon>Gammaproteobacteria</taxon>
        <taxon>Oceanospirillales</taxon>
        <taxon>Halomonadaceae</taxon>
        <taxon>Halovibrio</taxon>
    </lineage>
</organism>
<protein>
    <recommendedName>
        <fullName evidence="3">FlgD Ig-like domain-containing protein</fullName>
    </recommendedName>
</protein>
<dbReference type="OrthoDB" id="5761312at2"/>
<dbReference type="Proteomes" id="UP000218896">
    <property type="component" value="Unassembled WGS sequence"/>
</dbReference>
<dbReference type="Gene3D" id="2.60.40.4070">
    <property type="match status" value="1"/>
</dbReference>
<dbReference type="EMBL" id="NSKD01000011">
    <property type="protein sequence ID" value="PAU76999.1"/>
    <property type="molecule type" value="Genomic_DNA"/>
</dbReference>
<evidence type="ECO:0000313" key="1">
    <source>
        <dbReference type="EMBL" id="PAU76999.1"/>
    </source>
</evidence>
<evidence type="ECO:0000313" key="2">
    <source>
        <dbReference type="Proteomes" id="UP000218896"/>
    </source>
</evidence>
<name>A0A2A2EX95_9GAMM</name>
<reference evidence="1 2" key="1">
    <citation type="submission" date="2017-08" db="EMBL/GenBank/DDBJ databases">
        <title>Halovibrio sewagensis sp. nov., isolated from wastewater of high salinity.</title>
        <authorList>
            <person name="Dong X."/>
            <person name="Zhang G."/>
        </authorList>
    </citation>
    <scope>NUCLEOTIDE SEQUENCE [LARGE SCALE GENOMIC DNA]</scope>
    <source>
        <strain evidence="1 2">YL5-2</strain>
    </source>
</reference>
<gene>
    <name evidence="1" type="ORF">CK501_15650</name>
</gene>
<dbReference type="RefSeq" id="WP_095618679.1">
    <property type="nucleotide sequence ID" value="NZ_NSKD01000011.1"/>
</dbReference>
<proteinExistence type="predicted"/>
<keyword evidence="2" id="KW-1185">Reference proteome</keyword>
<accession>A0A2A2EX95</accession>
<evidence type="ECO:0008006" key="3">
    <source>
        <dbReference type="Google" id="ProtNLM"/>
    </source>
</evidence>
<sequence>MVLALGISGNAIGAEIGAYGQRAFNPSAGESFEIPVIADQAGTLKLEIRSPDRDVVRVLEERIEEDEVGQTVPITWDGRDLKGKIVPDEAYTPVLRMNGKVVNNPYEYSGGEVIERIEPDFSSHGKIGFQLEHPSRVLIRAGIEAGPLMRTLVNWQPRVSGKNIVHWDGYDEDGVINLRNNPDVRLLLTGYRLPEHSVITSGSDKEYLEWRSQYDWPDRMPDSSEVALERNGERLSRHFFLAQSVEREPEVLVTVDGQPVEKGAIDVDGRFTATVDLEQADQWAMDQSQYEIAFFIDGEFVAEEEQGYVPFKWLWDADGLAPGKHTLTVNVSSFNGAVGVRTLELNVPDE</sequence>